<comment type="subcellular location">
    <subcellularLocation>
        <location evidence="1">Cytoplasm</location>
    </subcellularLocation>
</comment>
<evidence type="ECO:0000259" key="11">
    <source>
        <dbReference type="PROSITE" id="PS51986"/>
    </source>
</evidence>
<dbReference type="FunFam" id="3.30.590.10:FF:000011">
    <property type="entry name" value="Glutamine synthetase"/>
    <property type="match status" value="1"/>
</dbReference>
<comment type="caution">
    <text evidence="13">The sequence shown here is derived from an EMBL/GenBank/DDBJ whole genome shotgun (WGS) entry which is preliminary data.</text>
</comment>
<dbReference type="EC" id="6.3.1.2" evidence="3"/>
<evidence type="ECO:0000256" key="9">
    <source>
        <dbReference type="RuleBase" id="RU000384"/>
    </source>
</evidence>
<dbReference type="AlphaFoldDB" id="A0AAW1RGQ6"/>
<dbReference type="Gene3D" id="3.10.20.70">
    <property type="entry name" value="Glutamine synthetase, N-terminal domain"/>
    <property type="match status" value="1"/>
</dbReference>
<keyword evidence="4" id="KW-0963">Cytoplasm</keyword>
<evidence type="ECO:0000256" key="6">
    <source>
        <dbReference type="ARBA" id="ARBA00022741"/>
    </source>
</evidence>
<proteinExistence type="inferred from homology"/>
<dbReference type="GO" id="GO:0005524">
    <property type="term" value="F:ATP binding"/>
    <property type="evidence" value="ECO:0007669"/>
    <property type="project" value="UniProtKB-KW"/>
</dbReference>
<dbReference type="GO" id="GO:0004356">
    <property type="term" value="F:glutamine synthetase activity"/>
    <property type="evidence" value="ECO:0007669"/>
    <property type="project" value="UniProtKB-EC"/>
</dbReference>
<dbReference type="PANTHER" id="PTHR20852">
    <property type="entry name" value="GLUTAMINE SYNTHETASE"/>
    <property type="match status" value="1"/>
</dbReference>
<reference evidence="13 14" key="1">
    <citation type="journal article" date="2024" name="Nat. Commun.">
        <title>Phylogenomics reveals the evolutionary origins of lichenization in chlorophyte algae.</title>
        <authorList>
            <person name="Puginier C."/>
            <person name="Libourel C."/>
            <person name="Otte J."/>
            <person name="Skaloud P."/>
            <person name="Haon M."/>
            <person name="Grisel S."/>
            <person name="Petersen M."/>
            <person name="Berrin J.G."/>
            <person name="Delaux P.M."/>
            <person name="Dal Grande F."/>
            <person name="Keller J."/>
        </authorList>
    </citation>
    <scope>NUCLEOTIDE SEQUENCE [LARGE SCALE GENOMIC DNA]</scope>
    <source>
        <strain evidence="13 14">SAG 245.80</strain>
    </source>
</reference>
<dbReference type="PROSITE" id="PS51986">
    <property type="entry name" value="GS_BETA_GRASP"/>
    <property type="match status" value="1"/>
</dbReference>
<evidence type="ECO:0000256" key="4">
    <source>
        <dbReference type="ARBA" id="ARBA00022490"/>
    </source>
</evidence>
<dbReference type="Proteomes" id="UP001445335">
    <property type="component" value="Unassembled WGS sequence"/>
</dbReference>
<dbReference type="SUPFAM" id="SSF55931">
    <property type="entry name" value="Glutamine synthetase/guanido kinase"/>
    <property type="match status" value="1"/>
</dbReference>
<dbReference type="PANTHER" id="PTHR20852:SF93">
    <property type="entry name" value="GLUTAMINE SYNTHETASE CYTOSOLIC ISOZYME 1-1"/>
    <property type="match status" value="1"/>
</dbReference>
<evidence type="ECO:0000256" key="5">
    <source>
        <dbReference type="ARBA" id="ARBA00022598"/>
    </source>
</evidence>
<dbReference type="InterPro" id="IPR008147">
    <property type="entry name" value="Gln_synt_N"/>
</dbReference>
<dbReference type="InterPro" id="IPR050292">
    <property type="entry name" value="Glutamine_Synthetase"/>
</dbReference>
<keyword evidence="6" id="KW-0547">Nucleotide-binding</keyword>
<name>A0AAW1RGQ6_9CHLO</name>
<dbReference type="InterPro" id="IPR014746">
    <property type="entry name" value="Gln_synth/guanido_kin_cat_dom"/>
</dbReference>
<feature type="region of interest" description="Disordered" evidence="10">
    <location>
        <begin position="364"/>
        <end position="391"/>
    </location>
</feature>
<evidence type="ECO:0000256" key="8">
    <source>
        <dbReference type="PROSITE-ProRule" id="PRU01330"/>
    </source>
</evidence>
<dbReference type="SUPFAM" id="SSF54368">
    <property type="entry name" value="Glutamine synthetase, N-terminal domain"/>
    <property type="match status" value="1"/>
</dbReference>
<evidence type="ECO:0000313" key="14">
    <source>
        <dbReference type="Proteomes" id="UP001445335"/>
    </source>
</evidence>
<sequence>MLANDDLARHYASLSTRGKCLAEYIFVGGNGSDLHSKSRVLDAKPKSVEELRPWHFDGSQTGQAPASSSAVYLRPRAIYPDPVRGGDHILVLCDTYTPPTVESDSGAQQMQLHPSNNRAPCERVMRAAASSAPVFSCEQQYSLLDPKTGWPVGLPEGSMAGTSNSYCASGAALASGRDFQDAHLRACMHAGVRISGGHAEAAVGQWSYCVGPCRGIELGDQLWISRFILLRMADQFRTRASFEPKPVPGDWQGNGAHVKVSTRETREAGRGWFAVQEHVRRLGAAHGQHLMAYGAGAAARLGPSALTFRAGMEDRRAAVRIPTTVLVNQCGWYEDRRPAANMDPYLVTMLLVCTTLGVPLPVARGSPSGSPTGDASHARSSGCGSGPASRSSSAILDELDELDELGSFAPDTPPQALGLLAAECSSDNFLAA</sequence>
<dbReference type="InterPro" id="IPR008146">
    <property type="entry name" value="Gln_synth_cat_dom"/>
</dbReference>
<gene>
    <name evidence="13" type="ORF">WJX81_000192</name>
</gene>
<evidence type="ECO:0000256" key="1">
    <source>
        <dbReference type="ARBA" id="ARBA00004496"/>
    </source>
</evidence>
<protein>
    <recommendedName>
        <fullName evidence="3">glutamine synthetase</fullName>
        <ecNumber evidence="3">6.3.1.2</ecNumber>
    </recommendedName>
</protein>
<dbReference type="InterPro" id="IPR036651">
    <property type="entry name" value="Gln_synt_N_sf"/>
</dbReference>
<dbReference type="EMBL" id="JALJOU010000041">
    <property type="protein sequence ID" value="KAK9832481.1"/>
    <property type="molecule type" value="Genomic_DNA"/>
</dbReference>
<dbReference type="GO" id="GO:0006542">
    <property type="term" value="P:glutamine biosynthetic process"/>
    <property type="evidence" value="ECO:0007669"/>
    <property type="project" value="InterPro"/>
</dbReference>
<feature type="domain" description="GS catalytic" evidence="12">
    <location>
        <begin position="117"/>
        <end position="432"/>
    </location>
</feature>
<keyword evidence="7" id="KW-0067">ATP-binding</keyword>
<evidence type="ECO:0000259" key="12">
    <source>
        <dbReference type="PROSITE" id="PS51987"/>
    </source>
</evidence>
<dbReference type="GO" id="GO:0005737">
    <property type="term" value="C:cytoplasm"/>
    <property type="evidence" value="ECO:0007669"/>
    <property type="project" value="UniProtKB-SubCell"/>
</dbReference>
<accession>A0AAW1RGQ6</accession>
<organism evidence="13 14">
    <name type="scientific">Elliptochloris bilobata</name>
    <dbReference type="NCBI Taxonomy" id="381761"/>
    <lineage>
        <taxon>Eukaryota</taxon>
        <taxon>Viridiplantae</taxon>
        <taxon>Chlorophyta</taxon>
        <taxon>core chlorophytes</taxon>
        <taxon>Trebouxiophyceae</taxon>
        <taxon>Trebouxiophyceae incertae sedis</taxon>
        <taxon>Elliptochloris clade</taxon>
        <taxon>Elliptochloris</taxon>
    </lineage>
</organism>
<dbReference type="Pfam" id="PF00120">
    <property type="entry name" value="Gln-synt_C"/>
    <property type="match status" value="1"/>
</dbReference>
<dbReference type="Gene3D" id="3.30.590.10">
    <property type="entry name" value="Glutamine synthetase/guanido kinase, catalytic domain"/>
    <property type="match status" value="1"/>
</dbReference>
<keyword evidence="14" id="KW-1185">Reference proteome</keyword>
<dbReference type="SMART" id="SM01230">
    <property type="entry name" value="Gln-synt_C"/>
    <property type="match status" value="1"/>
</dbReference>
<evidence type="ECO:0000313" key="13">
    <source>
        <dbReference type="EMBL" id="KAK9832481.1"/>
    </source>
</evidence>
<comment type="similarity">
    <text evidence="2 8 9">Belongs to the glutamine synthetase family.</text>
</comment>
<evidence type="ECO:0000256" key="10">
    <source>
        <dbReference type="SAM" id="MobiDB-lite"/>
    </source>
</evidence>
<dbReference type="PROSITE" id="PS51987">
    <property type="entry name" value="GS_CATALYTIC"/>
    <property type="match status" value="1"/>
</dbReference>
<evidence type="ECO:0000256" key="3">
    <source>
        <dbReference type="ARBA" id="ARBA00012937"/>
    </source>
</evidence>
<evidence type="ECO:0000256" key="2">
    <source>
        <dbReference type="ARBA" id="ARBA00009897"/>
    </source>
</evidence>
<evidence type="ECO:0000256" key="7">
    <source>
        <dbReference type="ARBA" id="ARBA00022840"/>
    </source>
</evidence>
<feature type="domain" description="GS beta-grasp" evidence="11">
    <location>
        <begin position="20"/>
        <end position="100"/>
    </location>
</feature>
<keyword evidence="5" id="KW-0436">Ligase</keyword>